<dbReference type="OrthoDB" id="287521at2"/>
<evidence type="ECO:0000256" key="1">
    <source>
        <dbReference type="SAM" id="MobiDB-lite"/>
    </source>
</evidence>
<comment type="caution">
    <text evidence="2">The sequence shown here is derived from an EMBL/GenBank/DDBJ whole genome shotgun (WGS) entry which is preliminary data.</text>
</comment>
<reference evidence="2 3" key="1">
    <citation type="submission" date="2019-02" db="EMBL/GenBank/DDBJ databases">
        <title>Deep-cultivation of Planctomycetes and their phenomic and genomic characterization uncovers novel biology.</title>
        <authorList>
            <person name="Wiegand S."/>
            <person name="Jogler M."/>
            <person name="Boedeker C."/>
            <person name="Pinto D."/>
            <person name="Vollmers J."/>
            <person name="Rivas-Marin E."/>
            <person name="Kohn T."/>
            <person name="Peeters S.H."/>
            <person name="Heuer A."/>
            <person name="Rast P."/>
            <person name="Oberbeckmann S."/>
            <person name="Bunk B."/>
            <person name="Jeske O."/>
            <person name="Meyerdierks A."/>
            <person name="Storesund J.E."/>
            <person name="Kallscheuer N."/>
            <person name="Luecker S."/>
            <person name="Lage O.M."/>
            <person name="Pohl T."/>
            <person name="Merkel B.J."/>
            <person name="Hornburger P."/>
            <person name="Mueller R.-W."/>
            <person name="Bruemmer F."/>
            <person name="Labrenz M."/>
            <person name="Spormann A.M."/>
            <person name="Op Den Camp H."/>
            <person name="Overmann J."/>
            <person name="Amann R."/>
            <person name="Jetten M.S.M."/>
            <person name="Mascher T."/>
            <person name="Medema M.H."/>
            <person name="Devos D.P."/>
            <person name="Kaster A.-K."/>
            <person name="Ovreas L."/>
            <person name="Rohde M."/>
            <person name="Galperin M.Y."/>
            <person name="Jogler C."/>
        </authorList>
    </citation>
    <scope>NUCLEOTIDE SEQUENCE [LARGE SCALE GENOMIC DNA]</scope>
    <source>
        <strain evidence="2 3">Pan54</strain>
    </source>
</reference>
<evidence type="ECO:0000313" key="2">
    <source>
        <dbReference type="EMBL" id="TWT63069.1"/>
    </source>
</evidence>
<evidence type="ECO:0000313" key="3">
    <source>
        <dbReference type="Proteomes" id="UP000316095"/>
    </source>
</evidence>
<keyword evidence="3" id="KW-1185">Reference proteome</keyword>
<dbReference type="EMBL" id="SJPG01000001">
    <property type="protein sequence ID" value="TWT63069.1"/>
    <property type="molecule type" value="Genomic_DNA"/>
</dbReference>
<protein>
    <submittedName>
        <fullName evidence="2">Uncharacterized protein</fullName>
    </submittedName>
</protein>
<proteinExistence type="predicted"/>
<accession>A0A5C5XKK3</accession>
<feature type="region of interest" description="Disordered" evidence="1">
    <location>
        <begin position="78"/>
        <end position="98"/>
    </location>
</feature>
<dbReference type="AlphaFoldDB" id="A0A5C5XKK3"/>
<dbReference type="Proteomes" id="UP000316095">
    <property type="component" value="Unassembled WGS sequence"/>
</dbReference>
<feature type="compositionally biased region" description="Basic and acidic residues" evidence="1">
    <location>
        <begin position="83"/>
        <end position="96"/>
    </location>
</feature>
<name>A0A5C5XKK3_9PLAN</name>
<sequence>MILDAIIEASINSELWSERYERSFAPRYLNWHPIVLEEIAMKDFTTDENSTTREYLGIHCMTELDAGLQQQIRYVPLPPTETGRYRRDPRHTELKGPKFYQSTPQKVHTELYLG</sequence>
<organism evidence="2 3">
    <name type="scientific">Rubinisphaera italica</name>
    <dbReference type="NCBI Taxonomy" id="2527969"/>
    <lineage>
        <taxon>Bacteria</taxon>
        <taxon>Pseudomonadati</taxon>
        <taxon>Planctomycetota</taxon>
        <taxon>Planctomycetia</taxon>
        <taxon>Planctomycetales</taxon>
        <taxon>Planctomycetaceae</taxon>
        <taxon>Rubinisphaera</taxon>
    </lineage>
</organism>
<dbReference type="RefSeq" id="WP_146504857.1">
    <property type="nucleotide sequence ID" value="NZ_SJPG01000001.1"/>
</dbReference>
<gene>
    <name evidence="2" type="ORF">Pan54_38200</name>
</gene>